<dbReference type="InterPro" id="IPR013325">
    <property type="entry name" value="RNA_pol_sigma_r2"/>
</dbReference>
<keyword evidence="4" id="KW-0238">DNA-binding</keyword>
<evidence type="ECO:0000313" key="8">
    <source>
        <dbReference type="EMBL" id="SEJ00618.1"/>
    </source>
</evidence>
<evidence type="ECO:0000256" key="1">
    <source>
        <dbReference type="ARBA" id="ARBA00010641"/>
    </source>
</evidence>
<dbReference type="Proteomes" id="UP000183315">
    <property type="component" value="Unassembled WGS sequence"/>
</dbReference>
<gene>
    <name evidence="8" type="ORF">SAMN05421637_0713</name>
</gene>
<dbReference type="Gene3D" id="1.10.10.10">
    <property type="entry name" value="Winged helix-like DNA-binding domain superfamily/Winged helix DNA-binding domain"/>
    <property type="match status" value="1"/>
</dbReference>
<evidence type="ECO:0000313" key="9">
    <source>
        <dbReference type="Proteomes" id="UP000183315"/>
    </source>
</evidence>
<feature type="domain" description="RNA polymerase sigma-70 region 2" evidence="6">
    <location>
        <begin position="26"/>
        <end position="92"/>
    </location>
</feature>
<dbReference type="InterPro" id="IPR039425">
    <property type="entry name" value="RNA_pol_sigma-70-like"/>
</dbReference>
<dbReference type="NCBIfam" id="TIGR02937">
    <property type="entry name" value="sigma70-ECF"/>
    <property type="match status" value="1"/>
</dbReference>
<dbReference type="InterPro" id="IPR013249">
    <property type="entry name" value="RNA_pol_sigma70_r4_t2"/>
</dbReference>
<dbReference type="InterPro" id="IPR013324">
    <property type="entry name" value="RNA_pol_sigma_r3/r4-like"/>
</dbReference>
<dbReference type="GO" id="GO:0003677">
    <property type="term" value="F:DNA binding"/>
    <property type="evidence" value="ECO:0007669"/>
    <property type="project" value="UniProtKB-KW"/>
</dbReference>
<keyword evidence="2" id="KW-0805">Transcription regulation</keyword>
<reference evidence="9" key="1">
    <citation type="submission" date="2016-10" db="EMBL/GenBank/DDBJ databases">
        <authorList>
            <person name="Varghese N."/>
        </authorList>
    </citation>
    <scope>NUCLEOTIDE SEQUENCE [LARGE SCALE GENOMIC DNA]</scope>
    <source>
        <strain evidence="9">DSM 24868</strain>
    </source>
</reference>
<protein>
    <submittedName>
        <fullName evidence="8">RNA polymerase sigma-70 factor, ECF subfamily</fullName>
    </submittedName>
</protein>
<dbReference type="EMBL" id="FNZI01000001">
    <property type="protein sequence ID" value="SEJ00618.1"/>
    <property type="molecule type" value="Genomic_DNA"/>
</dbReference>
<keyword evidence="5" id="KW-0804">Transcription</keyword>
<evidence type="ECO:0000259" key="7">
    <source>
        <dbReference type="Pfam" id="PF08281"/>
    </source>
</evidence>
<proteinExistence type="inferred from homology"/>
<dbReference type="Pfam" id="PF08281">
    <property type="entry name" value="Sigma70_r4_2"/>
    <property type="match status" value="1"/>
</dbReference>
<dbReference type="Pfam" id="PF04542">
    <property type="entry name" value="Sigma70_r2"/>
    <property type="match status" value="1"/>
</dbReference>
<dbReference type="eggNOG" id="COG1595">
    <property type="taxonomic scope" value="Bacteria"/>
</dbReference>
<keyword evidence="3" id="KW-0731">Sigma factor</keyword>
<sequence>MTLGPAFESTLAAARLGEEWAWTALYRELAGPVRGYLAARRSPSPEDEAADTFLDVARGIDRFEGDESDLRSWVFAIAHRRMVDAVRRSGRRPETPVADEGLAQALRDVIPSAEHQALLHSRSEGVEQLLATLSERQRDVLLLRVVAGLSGRETAAALEMSEPAVRVTQHRALAALRKAADRADAAV</sequence>
<dbReference type="InterPro" id="IPR007627">
    <property type="entry name" value="RNA_pol_sigma70_r2"/>
</dbReference>
<dbReference type="AlphaFoldDB" id="A0A1H6V7V6"/>
<dbReference type="InterPro" id="IPR014284">
    <property type="entry name" value="RNA_pol_sigma-70_dom"/>
</dbReference>
<name>A0A1H6V7V6_9MICO</name>
<dbReference type="GO" id="GO:0016987">
    <property type="term" value="F:sigma factor activity"/>
    <property type="evidence" value="ECO:0007669"/>
    <property type="project" value="UniProtKB-KW"/>
</dbReference>
<evidence type="ECO:0000256" key="3">
    <source>
        <dbReference type="ARBA" id="ARBA00023082"/>
    </source>
</evidence>
<feature type="domain" description="RNA polymerase sigma factor 70 region 4 type 2" evidence="7">
    <location>
        <begin position="126"/>
        <end position="176"/>
    </location>
</feature>
<evidence type="ECO:0000256" key="2">
    <source>
        <dbReference type="ARBA" id="ARBA00023015"/>
    </source>
</evidence>
<dbReference type="PANTHER" id="PTHR43133">
    <property type="entry name" value="RNA POLYMERASE ECF-TYPE SIGMA FACTO"/>
    <property type="match status" value="1"/>
</dbReference>
<dbReference type="RefSeq" id="WP_052406172.1">
    <property type="nucleotide sequence ID" value="NZ_BBLU01000027.1"/>
</dbReference>
<dbReference type="SUPFAM" id="SSF88946">
    <property type="entry name" value="Sigma2 domain of RNA polymerase sigma factors"/>
    <property type="match status" value="1"/>
</dbReference>
<comment type="similarity">
    <text evidence="1">Belongs to the sigma-70 factor family. ECF subfamily.</text>
</comment>
<dbReference type="PANTHER" id="PTHR43133:SF58">
    <property type="entry name" value="ECF RNA POLYMERASE SIGMA FACTOR SIGD"/>
    <property type="match status" value="1"/>
</dbReference>
<keyword evidence="9" id="KW-1185">Reference proteome</keyword>
<dbReference type="SUPFAM" id="SSF88659">
    <property type="entry name" value="Sigma3 and sigma4 domains of RNA polymerase sigma factors"/>
    <property type="match status" value="1"/>
</dbReference>
<organism evidence="8 9">
    <name type="scientific">Demequina mangrovi</name>
    <dbReference type="NCBI Taxonomy" id="1043493"/>
    <lineage>
        <taxon>Bacteria</taxon>
        <taxon>Bacillati</taxon>
        <taxon>Actinomycetota</taxon>
        <taxon>Actinomycetes</taxon>
        <taxon>Micrococcales</taxon>
        <taxon>Demequinaceae</taxon>
        <taxon>Demequina</taxon>
    </lineage>
</organism>
<evidence type="ECO:0000256" key="5">
    <source>
        <dbReference type="ARBA" id="ARBA00023163"/>
    </source>
</evidence>
<evidence type="ECO:0000256" key="4">
    <source>
        <dbReference type="ARBA" id="ARBA00023125"/>
    </source>
</evidence>
<evidence type="ECO:0000259" key="6">
    <source>
        <dbReference type="Pfam" id="PF04542"/>
    </source>
</evidence>
<dbReference type="GO" id="GO:0006352">
    <property type="term" value="P:DNA-templated transcription initiation"/>
    <property type="evidence" value="ECO:0007669"/>
    <property type="project" value="InterPro"/>
</dbReference>
<dbReference type="Gene3D" id="1.10.1740.10">
    <property type="match status" value="1"/>
</dbReference>
<dbReference type="InterPro" id="IPR036388">
    <property type="entry name" value="WH-like_DNA-bd_sf"/>
</dbReference>
<dbReference type="STRING" id="1043493.SAMN05421637_0713"/>
<accession>A0A1H6V7V6</accession>